<evidence type="ECO:0000313" key="2">
    <source>
        <dbReference type="Proteomes" id="UP000292385"/>
    </source>
</evidence>
<comment type="caution">
    <text evidence="1">The sequence shown here is derived from an EMBL/GenBank/DDBJ whole genome shotgun (WGS) entry which is preliminary data.</text>
</comment>
<proteinExistence type="predicted"/>
<evidence type="ECO:0000313" key="1">
    <source>
        <dbReference type="EMBL" id="TCC26859.1"/>
    </source>
</evidence>
<dbReference type="RefSeq" id="WP_131459512.1">
    <property type="nucleotide sequence ID" value="NZ_SJJY01000001.1"/>
</dbReference>
<name>A0ABY2AAX7_9ACTN</name>
<protein>
    <recommendedName>
        <fullName evidence="3">Zf-HC2 domain-containing protein</fullName>
    </recommendedName>
</protein>
<keyword evidence="2" id="KW-1185">Reference proteome</keyword>
<organism evidence="1 2">
    <name type="scientific">Kribbella speibonae</name>
    <dbReference type="NCBI Taxonomy" id="1572660"/>
    <lineage>
        <taxon>Bacteria</taxon>
        <taxon>Bacillati</taxon>
        <taxon>Actinomycetota</taxon>
        <taxon>Actinomycetes</taxon>
        <taxon>Propionibacteriales</taxon>
        <taxon>Kribbellaceae</taxon>
        <taxon>Kribbella</taxon>
    </lineage>
</organism>
<sequence>MTGWREEFERFLATDPNDVGCDQAMAVLHLYAELLAAGVDAAERYPGVAAHLAACEACAEATDGLLAAVRDHDLN</sequence>
<reference evidence="1 2" key="1">
    <citation type="submission" date="2019-02" db="EMBL/GenBank/DDBJ databases">
        <title>Kribbella capetownensis sp. nov. and Kribbella speibonae sp. nov., isolated from soil.</title>
        <authorList>
            <person name="Curtis S.M."/>
            <person name="Norton I."/>
            <person name="Everest G.J."/>
            <person name="Meyers P.R."/>
        </authorList>
    </citation>
    <scope>NUCLEOTIDE SEQUENCE [LARGE SCALE GENOMIC DNA]</scope>
    <source>
        <strain evidence="1 2">SK5</strain>
    </source>
</reference>
<dbReference type="Proteomes" id="UP000292385">
    <property type="component" value="Unassembled WGS sequence"/>
</dbReference>
<evidence type="ECO:0008006" key="3">
    <source>
        <dbReference type="Google" id="ProtNLM"/>
    </source>
</evidence>
<accession>A0ABY2AAX7</accession>
<gene>
    <name evidence="1" type="ORF">E0H58_02260</name>
</gene>
<dbReference type="EMBL" id="SJJY01000001">
    <property type="protein sequence ID" value="TCC26859.1"/>
    <property type="molecule type" value="Genomic_DNA"/>
</dbReference>